<dbReference type="PANTHER" id="PTHR20883:SF14">
    <property type="entry name" value="PHYTANOYL-COA DIOXYGENASE"/>
    <property type="match status" value="1"/>
</dbReference>
<keyword evidence="3" id="KW-1185">Reference proteome</keyword>
<dbReference type="Pfam" id="PF05721">
    <property type="entry name" value="PhyH"/>
    <property type="match status" value="1"/>
</dbReference>
<name>H2ZMW8_CIOSA</name>
<evidence type="ECO:0000313" key="3">
    <source>
        <dbReference type="Proteomes" id="UP000007875"/>
    </source>
</evidence>
<protein>
    <recommendedName>
        <fullName evidence="4">Phytanoyl-CoA dioxygenase</fullName>
    </recommendedName>
</protein>
<dbReference type="GeneTree" id="ENSGT00390000006287"/>
<accession>H2ZMW8</accession>
<dbReference type="PANTHER" id="PTHR20883">
    <property type="entry name" value="PHYTANOYL-COA DIOXYGENASE DOMAIN CONTAINING 1"/>
    <property type="match status" value="1"/>
</dbReference>
<organism evidence="2 3">
    <name type="scientific">Ciona savignyi</name>
    <name type="common">Pacific transparent sea squirt</name>
    <dbReference type="NCBI Taxonomy" id="51511"/>
    <lineage>
        <taxon>Eukaryota</taxon>
        <taxon>Metazoa</taxon>
        <taxon>Chordata</taxon>
        <taxon>Tunicata</taxon>
        <taxon>Ascidiacea</taxon>
        <taxon>Phlebobranchia</taxon>
        <taxon>Cionidae</taxon>
        <taxon>Ciona</taxon>
    </lineage>
</organism>
<evidence type="ECO:0000256" key="1">
    <source>
        <dbReference type="ARBA" id="ARBA00001962"/>
    </source>
</evidence>
<reference evidence="3" key="1">
    <citation type="submission" date="2003-08" db="EMBL/GenBank/DDBJ databases">
        <authorList>
            <person name="Birren B."/>
            <person name="Nusbaum C."/>
            <person name="Abebe A."/>
            <person name="Abouelleil A."/>
            <person name="Adekoya E."/>
            <person name="Ait-zahra M."/>
            <person name="Allen N."/>
            <person name="Allen T."/>
            <person name="An P."/>
            <person name="Anderson M."/>
            <person name="Anderson S."/>
            <person name="Arachchi H."/>
            <person name="Armbruster J."/>
            <person name="Bachantsang P."/>
            <person name="Baldwin J."/>
            <person name="Barry A."/>
            <person name="Bayul T."/>
            <person name="Blitshsteyn B."/>
            <person name="Bloom T."/>
            <person name="Blye J."/>
            <person name="Boguslavskiy L."/>
            <person name="Borowsky M."/>
            <person name="Boukhgalter B."/>
            <person name="Brunache A."/>
            <person name="Butler J."/>
            <person name="Calixte N."/>
            <person name="Calvo S."/>
            <person name="Camarata J."/>
            <person name="Campo K."/>
            <person name="Chang J."/>
            <person name="Cheshatsang Y."/>
            <person name="Citroen M."/>
            <person name="Collymore A."/>
            <person name="Considine T."/>
            <person name="Cook A."/>
            <person name="Cooke P."/>
            <person name="Corum B."/>
            <person name="Cuomo C."/>
            <person name="David R."/>
            <person name="Dawoe T."/>
            <person name="Degray S."/>
            <person name="Dodge S."/>
            <person name="Dooley K."/>
            <person name="Dorje P."/>
            <person name="Dorjee K."/>
            <person name="Dorris L."/>
            <person name="Duffey N."/>
            <person name="Dupes A."/>
            <person name="Elkins T."/>
            <person name="Engels R."/>
            <person name="Erickson J."/>
            <person name="Farina A."/>
            <person name="Faro S."/>
            <person name="Ferreira P."/>
            <person name="Fischer H."/>
            <person name="Fitzgerald M."/>
            <person name="Foley K."/>
            <person name="Gage D."/>
            <person name="Galagan J."/>
            <person name="Gearin G."/>
            <person name="Gnerre S."/>
            <person name="Gnirke A."/>
            <person name="Goyette A."/>
            <person name="Graham J."/>
            <person name="Grandbois E."/>
            <person name="Gyaltsen K."/>
            <person name="Hafez N."/>
            <person name="Hagopian D."/>
            <person name="Hagos B."/>
            <person name="Hall J."/>
            <person name="Hatcher B."/>
            <person name="Heller A."/>
            <person name="Higgins H."/>
            <person name="Honan T."/>
            <person name="Horn A."/>
            <person name="Houde N."/>
            <person name="Hughes L."/>
            <person name="Hulme W."/>
            <person name="Husby E."/>
            <person name="Iliev I."/>
            <person name="Jaffe D."/>
            <person name="Jones C."/>
            <person name="Kamal M."/>
            <person name="Kamat A."/>
            <person name="Kamvysselis M."/>
            <person name="Karlsson E."/>
            <person name="Kells C."/>
            <person name="Kieu A."/>
            <person name="Kisner P."/>
            <person name="Kodira C."/>
            <person name="Kulbokas E."/>
            <person name="Labutti K."/>
            <person name="Lama D."/>
            <person name="Landers T."/>
            <person name="Leger J."/>
            <person name="Levine S."/>
            <person name="Lewis D."/>
            <person name="Lewis T."/>
            <person name="Lindblad-toh K."/>
            <person name="Liu X."/>
            <person name="Lokyitsang T."/>
            <person name="Lokyitsang Y."/>
            <person name="Lucien O."/>
            <person name="Lui A."/>
            <person name="Ma L.J."/>
            <person name="Mabbitt R."/>
            <person name="Macdonald J."/>
            <person name="Maclean C."/>
            <person name="Major J."/>
            <person name="Manning J."/>
            <person name="Marabella R."/>
            <person name="Maru K."/>
            <person name="Matthews C."/>
            <person name="Mauceli E."/>
            <person name="Mccarthy M."/>
            <person name="Mcdonough S."/>
            <person name="Mcghee T."/>
            <person name="Meldrim J."/>
            <person name="Meneus L."/>
            <person name="Mesirov J."/>
            <person name="Mihalev A."/>
            <person name="Mihova T."/>
            <person name="Mikkelsen T."/>
            <person name="Mlenga V."/>
            <person name="Moru K."/>
            <person name="Mozes J."/>
            <person name="Mulrain L."/>
            <person name="Munson G."/>
            <person name="Naylor J."/>
            <person name="Newes C."/>
            <person name="Nguyen C."/>
            <person name="Nguyen N."/>
            <person name="Nguyen T."/>
            <person name="Nicol R."/>
            <person name="Nielsen C."/>
            <person name="Nizzari M."/>
            <person name="Norbu C."/>
            <person name="Norbu N."/>
            <person name="O'donnell P."/>
            <person name="Okoawo O."/>
            <person name="O'leary S."/>
            <person name="Omotosho B."/>
            <person name="O'neill K."/>
            <person name="Osman S."/>
            <person name="Parker S."/>
            <person name="Perrin D."/>
            <person name="Phunkhang P."/>
            <person name="Piqani B."/>
            <person name="Purcell S."/>
            <person name="Rachupka T."/>
            <person name="Ramasamy U."/>
            <person name="Rameau R."/>
            <person name="Ray V."/>
            <person name="Raymond C."/>
            <person name="Retta R."/>
            <person name="Richardson S."/>
            <person name="Rise C."/>
            <person name="Rodriguez J."/>
            <person name="Rogers J."/>
            <person name="Rogov P."/>
            <person name="Rutman M."/>
            <person name="Schupbach R."/>
            <person name="Seaman C."/>
            <person name="Settipalli S."/>
            <person name="Sharpe T."/>
            <person name="Sheridan J."/>
            <person name="Sherpa N."/>
            <person name="Shi J."/>
            <person name="Smirnov S."/>
            <person name="Smith C."/>
            <person name="Sougnez C."/>
            <person name="Spencer B."/>
            <person name="Stalker J."/>
            <person name="Stange-thomann N."/>
            <person name="Stavropoulos S."/>
            <person name="Stetson K."/>
            <person name="Stone C."/>
            <person name="Stone S."/>
            <person name="Stubbs M."/>
            <person name="Talamas J."/>
            <person name="Tchuinga P."/>
            <person name="Tenzing P."/>
            <person name="Tesfaye S."/>
            <person name="Theodore J."/>
            <person name="Thoulutsang Y."/>
            <person name="Topham K."/>
            <person name="Towey S."/>
            <person name="Tsamla T."/>
            <person name="Tsomo N."/>
            <person name="Vallee D."/>
            <person name="Vassiliev H."/>
            <person name="Venkataraman V."/>
            <person name="Vinson J."/>
            <person name="Vo A."/>
            <person name="Wade C."/>
            <person name="Wang S."/>
            <person name="Wangchuk T."/>
            <person name="Wangdi T."/>
            <person name="Whittaker C."/>
            <person name="Wilkinson J."/>
            <person name="Wu Y."/>
            <person name="Wyman D."/>
            <person name="Yadav S."/>
            <person name="Yang S."/>
            <person name="Yang X."/>
            <person name="Yeager S."/>
            <person name="Yee E."/>
            <person name="Young G."/>
            <person name="Zainoun J."/>
            <person name="Zembeck L."/>
            <person name="Zimmer A."/>
            <person name="Zody M."/>
            <person name="Lander E."/>
        </authorList>
    </citation>
    <scope>NUCLEOTIDE SEQUENCE [LARGE SCALE GENOMIC DNA]</scope>
</reference>
<dbReference type="STRING" id="51511.ENSCSAVP00000018934"/>
<evidence type="ECO:0000313" key="2">
    <source>
        <dbReference type="Ensembl" id="ENSCSAVP00000018934.1"/>
    </source>
</evidence>
<reference evidence="2" key="2">
    <citation type="submission" date="2025-08" db="UniProtKB">
        <authorList>
            <consortium name="Ensembl"/>
        </authorList>
    </citation>
    <scope>IDENTIFICATION</scope>
</reference>
<dbReference type="SUPFAM" id="SSF51197">
    <property type="entry name" value="Clavaminate synthase-like"/>
    <property type="match status" value="1"/>
</dbReference>
<dbReference type="eggNOG" id="ENOG502QPIZ">
    <property type="taxonomic scope" value="Eukaryota"/>
</dbReference>
<dbReference type="InterPro" id="IPR008775">
    <property type="entry name" value="Phytyl_CoA_dOase-like"/>
</dbReference>
<reference evidence="2" key="3">
    <citation type="submission" date="2025-09" db="UniProtKB">
        <authorList>
            <consortium name="Ensembl"/>
        </authorList>
    </citation>
    <scope>IDENTIFICATION</scope>
</reference>
<dbReference type="AlphaFoldDB" id="H2ZMW8"/>
<dbReference type="Ensembl" id="ENSCSAVT00000019141.1">
    <property type="protein sequence ID" value="ENSCSAVP00000018934.1"/>
    <property type="gene ID" value="ENSCSAVG00000011120.1"/>
</dbReference>
<comment type="cofactor">
    <cofactor evidence="1">
        <name>Fe cation</name>
        <dbReference type="ChEBI" id="CHEBI:24875"/>
    </cofactor>
</comment>
<dbReference type="OMA" id="FNVPWHQ"/>
<dbReference type="Gene3D" id="2.60.120.620">
    <property type="entry name" value="q2cbj1_9rhob like domain"/>
    <property type="match status" value="1"/>
</dbReference>
<dbReference type="InParanoid" id="H2ZMW8"/>
<dbReference type="HOGENOM" id="CLU_065874_0_0_1"/>
<evidence type="ECO:0008006" key="4">
    <source>
        <dbReference type="Google" id="ProtNLM"/>
    </source>
</evidence>
<sequence length="310" mass="35576">QLTPQQLDDYFKKGFLVVKDFFPPGRLDVVRSGIDKLVDDLANKLCNAGKIKNKHEDKDFFTRLYHLEKEFKGTAILLHKQGILPKEFQDLWSDEKLLNVVEQMVGPNVAGHPVWNLRTKTPHNEQTTVPWHQDNAYLEPCSLECLQVTAWIPMVDANMVNGCMQVASGGHKAGKTLKHTCCAGGTWYVEMEEKDLDQLGLDAKKDIVTCEVPYGSVLFLNNAIPHQSLENRSDIIRWSLDLRWHDPAKENGFYGLKKSVLMRKADDPDYKIDWDEFAGVDRTKIQMKNLKEDNDDFTTEVAGPWMKRWD</sequence>
<dbReference type="Proteomes" id="UP000007875">
    <property type="component" value="Unassembled WGS sequence"/>
</dbReference>
<proteinExistence type="predicted"/>